<dbReference type="PANTHER" id="PTHR41795">
    <property type="entry name" value="EXOPOLYSACCHARIDE SYNTHESIS PROTEIN"/>
    <property type="match status" value="1"/>
</dbReference>
<feature type="transmembrane region" description="Helical" evidence="1">
    <location>
        <begin position="168"/>
        <end position="192"/>
    </location>
</feature>
<feature type="transmembrane region" description="Helical" evidence="1">
    <location>
        <begin position="26"/>
        <end position="48"/>
    </location>
</feature>
<comment type="caution">
    <text evidence="2">The sequence shown here is derived from an EMBL/GenBank/DDBJ whole genome shotgun (WGS) entry which is preliminary data.</text>
</comment>
<evidence type="ECO:0000313" key="2">
    <source>
        <dbReference type="EMBL" id="MBE9116113.1"/>
    </source>
</evidence>
<feature type="transmembrane region" description="Helical" evidence="1">
    <location>
        <begin position="141"/>
        <end position="162"/>
    </location>
</feature>
<dbReference type="Proteomes" id="UP000654482">
    <property type="component" value="Unassembled WGS sequence"/>
</dbReference>
<reference evidence="2" key="1">
    <citation type="submission" date="2020-10" db="EMBL/GenBank/DDBJ databases">
        <authorList>
            <person name="Castelo-Branco R."/>
            <person name="Eusebio N."/>
            <person name="Adriana R."/>
            <person name="Vieira A."/>
            <person name="Brugerolle De Fraissinette N."/>
            <person name="Rezende De Castro R."/>
            <person name="Schneider M.P."/>
            <person name="Vasconcelos V."/>
            <person name="Leao P.N."/>
        </authorList>
    </citation>
    <scope>NUCLEOTIDE SEQUENCE</scope>
    <source>
        <strain evidence="2">LEGE 07157</strain>
    </source>
</reference>
<accession>A0A8J7ITW3</accession>
<organism evidence="2 3">
    <name type="scientific">Lusitaniella coriacea LEGE 07157</name>
    <dbReference type="NCBI Taxonomy" id="945747"/>
    <lineage>
        <taxon>Bacteria</taxon>
        <taxon>Bacillati</taxon>
        <taxon>Cyanobacteriota</taxon>
        <taxon>Cyanophyceae</taxon>
        <taxon>Spirulinales</taxon>
        <taxon>Lusitaniellaceae</taxon>
        <taxon>Lusitaniella</taxon>
    </lineage>
</organism>
<dbReference type="Pfam" id="PF06055">
    <property type="entry name" value="ExoD"/>
    <property type="match status" value="1"/>
</dbReference>
<evidence type="ECO:0000256" key="1">
    <source>
        <dbReference type="SAM" id="Phobius"/>
    </source>
</evidence>
<keyword evidence="1" id="KW-0812">Transmembrane</keyword>
<dbReference type="InterPro" id="IPR010331">
    <property type="entry name" value="ExoD"/>
</dbReference>
<dbReference type="PANTHER" id="PTHR41795:SF1">
    <property type="entry name" value="EXOPOLYSACCHARIDE SYNTHESIS PROTEIN"/>
    <property type="match status" value="1"/>
</dbReference>
<keyword evidence="1" id="KW-1133">Transmembrane helix</keyword>
<gene>
    <name evidence="2" type="ORF">IQ249_09420</name>
</gene>
<keyword evidence="1" id="KW-0472">Membrane</keyword>
<dbReference type="RefSeq" id="WP_194029233.1">
    <property type="nucleotide sequence ID" value="NZ_JADEWZ010000011.1"/>
</dbReference>
<feature type="transmembrane region" description="Helical" evidence="1">
    <location>
        <begin position="54"/>
        <end position="72"/>
    </location>
</feature>
<dbReference type="EMBL" id="JADEWZ010000011">
    <property type="protein sequence ID" value="MBE9116113.1"/>
    <property type="molecule type" value="Genomic_DNA"/>
</dbReference>
<protein>
    <submittedName>
        <fullName evidence="2">Exopolysaccharide biosynthesis protein</fullName>
    </submittedName>
</protein>
<evidence type="ECO:0000313" key="3">
    <source>
        <dbReference type="Proteomes" id="UP000654482"/>
    </source>
</evidence>
<dbReference type="PIRSF" id="PIRSF033239">
    <property type="entry name" value="ExoD"/>
    <property type="match status" value="1"/>
</dbReference>
<proteinExistence type="predicted"/>
<keyword evidence="3" id="KW-1185">Reference proteome</keyword>
<sequence>MAKLSVELHRYFFEEERQPTVKLGDILALAGERVFGFLFVILSLPSALPIPAPGYSIPFGIVLFLLALQLISGAKRPWLPQRIVNGSFKLERAQKLVKAGIPWLRRLEGITKPRLTAICTSLPGRAVIGCAIALMATSMMIPIPGTNTFPAIGIWIIGVGLFEDDGAISLGGLIFCVLVAAAMISVILAVIWGGTSIIDMAKDWLKTVLEGL</sequence>
<dbReference type="AlphaFoldDB" id="A0A8J7ITW3"/>
<name>A0A8J7ITW3_9CYAN</name>